<dbReference type="PANTHER" id="PTHR48103:SF2">
    <property type="entry name" value="MIDASIN"/>
    <property type="match status" value="1"/>
</dbReference>
<organism evidence="5">
    <name type="scientific">uncultured Caudovirales phage</name>
    <dbReference type="NCBI Taxonomy" id="2100421"/>
    <lineage>
        <taxon>Viruses</taxon>
        <taxon>Duplodnaviria</taxon>
        <taxon>Heunggongvirae</taxon>
        <taxon>Uroviricota</taxon>
        <taxon>Caudoviricetes</taxon>
        <taxon>Peduoviridae</taxon>
        <taxon>Maltschvirus</taxon>
        <taxon>Maltschvirus maltsch</taxon>
    </lineage>
</organism>
<protein>
    <submittedName>
        <fullName evidence="5">ATPase, dynein-related, AAA domain containing protein</fullName>
    </submittedName>
</protein>
<evidence type="ECO:0000313" key="5">
    <source>
        <dbReference type="EMBL" id="CAB4158975.1"/>
    </source>
</evidence>
<gene>
    <name evidence="5" type="ORF">UFOVP708_39</name>
</gene>
<dbReference type="SUPFAM" id="SSF52540">
    <property type="entry name" value="P-loop containing nucleoside triphosphate hydrolases"/>
    <property type="match status" value="1"/>
</dbReference>
<dbReference type="InterPro" id="IPR027417">
    <property type="entry name" value="P-loop_NTPase"/>
</dbReference>
<sequence>MKYLRMPGKPIPAPVLDKLGQITDKLYPGKSINLKPDLVQELVLVSSHPAAVAVAGAEWLGIEEKRRALEWLIRRADTAAADGAIAEILKTAKSHPSELPNLATLANKHAGAAVTTRRLIGSFSLSALALLACACTVPRNGGEPVLRIAAAQMLLLSYEAAEGSWGEGVADYLGMPTAKEVAEECRANWVLSVTEILASLDAIAAGQGTGIPQAFGLVADELRKSLGSPAQQTTSVVAAPSNTPATPATTQATTPAAQPTAAQTTTTQENQAMTAAATTNTATSSAVVALGNVPAHFLPILDATLGSAAPGLSVKVLIDSINAMTSDVEKLTQAHAEELRIVKATAASASSQASITLPTQKLGGTVIPAGTVTWVEANSIFKEMKGISLKVPFFTWDSAHPDVPQEAPTYLFRKSILLPVLRALASGSECVWAKGNTGSGKTTLFEQIAARLNWPLARVAMDGNVDRSALVGRMNLSSDGNGGARSEWLPGVLETAIAGGYLLLLDELDAAHRNSIYAIQPLLEGKGLRILEDGGREVQMHPFCRILATGNTGGNGDDTGLYPATNVLSAATLDRFTEMVEVPYVTKAEEEKLLSAAAPALPAALVTRLAKFAAEMRNAFVNREIVVSFSPRRSMAMARAVSDYLAMGIKEDKALSLAAIGKVKNPAPAENQVRVSELIRTALACSADDSAE</sequence>
<dbReference type="InterPro" id="IPR003593">
    <property type="entry name" value="AAA+_ATPase"/>
</dbReference>
<name>A0A6J5NP95_9CAUD</name>
<keyword evidence="2" id="KW-0067">ATP-binding</keyword>
<evidence type="ECO:0000256" key="2">
    <source>
        <dbReference type="ARBA" id="ARBA00022840"/>
    </source>
</evidence>
<feature type="domain" description="AAA+ ATPase" evidence="4">
    <location>
        <begin position="427"/>
        <end position="586"/>
    </location>
</feature>
<feature type="compositionally biased region" description="Low complexity" evidence="3">
    <location>
        <begin position="237"/>
        <end position="269"/>
    </location>
</feature>
<dbReference type="EMBL" id="LR796683">
    <property type="protein sequence ID" value="CAB4158975.1"/>
    <property type="molecule type" value="Genomic_DNA"/>
</dbReference>
<dbReference type="GO" id="GO:0005524">
    <property type="term" value="F:ATP binding"/>
    <property type="evidence" value="ECO:0007669"/>
    <property type="project" value="UniProtKB-KW"/>
</dbReference>
<dbReference type="GO" id="GO:0016887">
    <property type="term" value="F:ATP hydrolysis activity"/>
    <property type="evidence" value="ECO:0007669"/>
    <property type="project" value="InterPro"/>
</dbReference>
<evidence type="ECO:0000256" key="3">
    <source>
        <dbReference type="SAM" id="MobiDB-lite"/>
    </source>
</evidence>
<dbReference type="InterPro" id="IPR011704">
    <property type="entry name" value="ATPase_dyneun-rel_AAA"/>
</dbReference>
<proteinExistence type="predicted"/>
<dbReference type="PANTHER" id="PTHR48103">
    <property type="entry name" value="MIDASIN-RELATED"/>
    <property type="match status" value="1"/>
</dbReference>
<accession>A0A6J5NP95</accession>
<reference evidence="5" key="1">
    <citation type="submission" date="2020-04" db="EMBL/GenBank/DDBJ databases">
        <authorList>
            <person name="Chiriac C."/>
            <person name="Salcher M."/>
            <person name="Ghai R."/>
            <person name="Kavagutti S V."/>
        </authorList>
    </citation>
    <scope>NUCLEOTIDE SEQUENCE</scope>
</reference>
<evidence type="ECO:0000259" key="4">
    <source>
        <dbReference type="SMART" id="SM00382"/>
    </source>
</evidence>
<dbReference type="Pfam" id="PF07728">
    <property type="entry name" value="AAA_5"/>
    <property type="match status" value="1"/>
</dbReference>
<dbReference type="SMART" id="SM00382">
    <property type="entry name" value="AAA"/>
    <property type="match status" value="1"/>
</dbReference>
<dbReference type="GO" id="GO:0030687">
    <property type="term" value="C:preribosome, large subunit precursor"/>
    <property type="evidence" value="ECO:0007669"/>
    <property type="project" value="TreeGrafter"/>
</dbReference>
<feature type="region of interest" description="Disordered" evidence="3">
    <location>
        <begin position="229"/>
        <end position="269"/>
    </location>
</feature>
<keyword evidence="1" id="KW-0547">Nucleotide-binding</keyword>
<evidence type="ECO:0000256" key="1">
    <source>
        <dbReference type="ARBA" id="ARBA00022741"/>
    </source>
</evidence>
<dbReference type="Gene3D" id="3.40.50.300">
    <property type="entry name" value="P-loop containing nucleotide triphosphate hydrolases"/>
    <property type="match status" value="1"/>
</dbReference>